<keyword evidence="3" id="KW-1185">Reference proteome</keyword>
<evidence type="ECO:0000313" key="3">
    <source>
        <dbReference type="Proteomes" id="UP000230233"/>
    </source>
</evidence>
<keyword evidence="1" id="KW-0732">Signal</keyword>
<feature type="signal peptide" evidence="1">
    <location>
        <begin position="1"/>
        <end position="19"/>
    </location>
</feature>
<comment type="caution">
    <text evidence="2">The sequence shown here is derived from an EMBL/GenBank/DDBJ whole genome shotgun (WGS) entry which is preliminary data.</text>
</comment>
<proteinExistence type="predicted"/>
<evidence type="ECO:0000313" key="2">
    <source>
        <dbReference type="EMBL" id="PIC30144.1"/>
    </source>
</evidence>
<reference evidence="3" key="1">
    <citation type="submission" date="2017-10" db="EMBL/GenBank/DDBJ databases">
        <title>Rapid genome shrinkage in a self-fertile nematode reveals novel sperm competition proteins.</title>
        <authorList>
            <person name="Yin D."/>
            <person name="Schwarz E.M."/>
            <person name="Thomas C.G."/>
            <person name="Felde R.L."/>
            <person name="Korf I.F."/>
            <person name="Cutter A.D."/>
            <person name="Schartner C.M."/>
            <person name="Ralston E.J."/>
            <person name="Meyer B.J."/>
            <person name="Haag E.S."/>
        </authorList>
    </citation>
    <scope>NUCLEOTIDE SEQUENCE [LARGE SCALE GENOMIC DNA]</scope>
    <source>
        <strain evidence="3">JU1422</strain>
    </source>
</reference>
<accession>A0A2G5TSB9</accession>
<gene>
    <name evidence="2" type="primary">Cnig_chr_V.g21487</name>
    <name evidence="2" type="ORF">B9Z55_021487</name>
</gene>
<dbReference type="AlphaFoldDB" id="A0A2G5TSB9"/>
<organism evidence="2 3">
    <name type="scientific">Caenorhabditis nigoni</name>
    <dbReference type="NCBI Taxonomy" id="1611254"/>
    <lineage>
        <taxon>Eukaryota</taxon>
        <taxon>Metazoa</taxon>
        <taxon>Ecdysozoa</taxon>
        <taxon>Nematoda</taxon>
        <taxon>Chromadorea</taxon>
        <taxon>Rhabditida</taxon>
        <taxon>Rhabditina</taxon>
        <taxon>Rhabditomorpha</taxon>
        <taxon>Rhabditoidea</taxon>
        <taxon>Rhabditidae</taxon>
        <taxon>Peloderinae</taxon>
        <taxon>Caenorhabditis</taxon>
    </lineage>
</organism>
<protein>
    <recommendedName>
        <fullName evidence="4">SCP domain-containing protein</fullName>
    </recommendedName>
</protein>
<evidence type="ECO:0000256" key="1">
    <source>
        <dbReference type="SAM" id="SignalP"/>
    </source>
</evidence>
<feature type="chain" id="PRO_5013545802" description="SCP domain-containing protein" evidence="1">
    <location>
        <begin position="20"/>
        <end position="407"/>
    </location>
</feature>
<evidence type="ECO:0008006" key="4">
    <source>
        <dbReference type="Google" id="ProtNLM"/>
    </source>
</evidence>
<sequence>MKSLFIIWIFWTLSIESSGVSLDPDQKIFIEKLNIIRRKYINETSEMHELEWSPNLQDILTNLEFEKIPEESGRNWRFTMISGYQNGIEELEKSENSKVKMGQSEYIWYNPRFEHIMPYQTSVACAKKGKLFQNFKILCLLGPKSVLRKSKTGDAGSGCLDGYQNDNGMCRRVGKKTQTGTNFTTNDPTTQKQEIKKPGSKQVKFIQKLNEKRREYAVKWNVSNMHELSWNVTSKSNWTKFNIESDDYGKELEQLEAKIQENKTIEDFELLDPMKFEIRCGYYNKTPPLYCIFAPGKTTTNYIDGIPGSNCQDGFENNHGLCSLATTKTITMATPPGPTRQIPENFLETRTLPKELEDYVEVDGDDYDEDFPTGEPPLDSGFENCLQFWNTVLVVFGPCFFGFFDLN</sequence>
<dbReference type="OrthoDB" id="5787317at2759"/>
<dbReference type="Proteomes" id="UP000230233">
    <property type="component" value="Chromosome V"/>
</dbReference>
<dbReference type="EMBL" id="PDUG01000005">
    <property type="protein sequence ID" value="PIC30144.1"/>
    <property type="molecule type" value="Genomic_DNA"/>
</dbReference>
<name>A0A2G5TSB9_9PELO</name>